<dbReference type="EMBL" id="JBHFFA010000003">
    <property type="protein sequence ID" value="KAL2636362.1"/>
    <property type="molecule type" value="Genomic_DNA"/>
</dbReference>
<reference evidence="1 2" key="1">
    <citation type="submission" date="2024-09" db="EMBL/GenBank/DDBJ databases">
        <title>Chromosome-scale assembly of Riccia fluitans.</title>
        <authorList>
            <person name="Paukszto L."/>
            <person name="Sawicki J."/>
            <person name="Karawczyk K."/>
            <person name="Piernik-Szablinska J."/>
            <person name="Szczecinska M."/>
            <person name="Mazdziarz M."/>
        </authorList>
    </citation>
    <scope>NUCLEOTIDE SEQUENCE [LARGE SCALE GENOMIC DNA]</scope>
    <source>
        <strain evidence="1">Rf_01</strain>
        <tissue evidence="1">Aerial parts of the thallus</tissue>
    </source>
</reference>
<evidence type="ECO:0000313" key="2">
    <source>
        <dbReference type="Proteomes" id="UP001605036"/>
    </source>
</evidence>
<proteinExistence type="predicted"/>
<name>A0ABD1Z003_9MARC</name>
<accession>A0ABD1Z003</accession>
<keyword evidence="2" id="KW-1185">Reference proteome</keyword>
<sequence>MAMQIECAQKELEEARVYNKVADLLAEYDQVLHNLIDAQKLNQELHAKNLALTMELREKKVQEFWQ</sequence>
<organism evidence="1 2">
    <name type="scientific">Riccia fluitans</name>
    <dbReference type="NCBI Taxonomy" id="41844"/>
    <lineage>
        <taxon>Eukaryota</taxon>
        <taxon>Viridiplantae</taxon>
        <taxon>Streptophyta</taxon>
        <taxon>Embryophyta</taxon>
        <taxon>Marchantiophyta</taxon>
        <taxon>Marchantiopsida</taxon>
        <taxon>Marchantiidae</taxon>
        <taxon>Marchantiales</taxon>
        <taxon>Ricciaceae</taxon>
        <taxon>Riccia</taxon>
    </lineage>
</organism>
<dbReference type="AlphaFoldDB" id="A0ABD1Z003"/>
<evidence type="ECO:0000313" key="1">
    <source>
        <dbReference type="EMBL" id="KAL2636362.1"/>
    </source>
</evidence>
<comment type="caution">
    <text evidence="1">The sequence shown here is derived from an EMBL/GenBank/DDBJ whole genome shotgun (WGS) entry which is preliminary data.</text>
</comment>
<gene>
    <name evidence="1" type="ORF">R1flu_007841</name>
</gene>
<protein>
    <submittedName>
        <fullName evidence="1">Uncharacterized protein</fullName>
    </submittedName>
</protein>
<dbReference type="Proteomes" id="UP001605036">
    <property type="component" value="Unassembled WGS sequence"/>
</dbReference>